<dbReference type="Pfam" id="PF01826">
    <property type="entry name" value="TIL"/>
    <property type="match status" value="1"/>
</dbReference>
<comment type="caution">
    <text evidence="2">The sequence shown here is derived from an EMBL/GenBank/DDBJ whole genome shotgun (WGS) entry which is preliminary data.</text>
</comment>
<feature type="domain" description="TIL" evidence="1">
    <location>
        <begin position="48"/>
        <end position="100"/>
    </location>
</feature>
<dbReference type="EMBL" id="JANEYG010000002">
    <property type="protein sequence ID" value="KAJ8924666.1"/>
    <property type="molecule type" value="Genomic_DNA"/>
</dbReference>
<proteinExistence type="predicted"/>
<accession>A0AAV8WEJ0</accession>
<evidence type="ECO:0000313" key="2">
    <source>
        <dbReference type="EMBL" id="KAJ8924666.1"/>
    </source>
</evidence>
<dbReference type="SUPFAM" id="SSF57567">
    <property type="entry name" value="Serine protease inhibitors"/>
    <property type="match status" value="1"/>
</dbReference>
<dbReference type="Gene3D" id="2.10.25.10">
    <property type="entry name" value="Laminin"/>
    <property type="match status" value="1"/>
</dbReference>
<keyword evidence="3" id="KW-1185">Reference proteome</keyword>
<reference evidence="2 3" key="1">
    <citation type="journal article" date="2023" name="Insect Mol. Biol.">
        <title>Genome sequencing provides insights into the evolution of gene families encoding plant cell wall-degrading enzymes in longhorned beetles.</title>
        <authorList>
            <person name="Shin N.R."/>
            <person name="Okamura Y."/>
            <person name="Kirsch R."/>
            <person name="Pauchet Y."/>
        </authorList>
    </citation>
    <scope>NUCLEOTIDE SEQUENCE [LARGE SCALE GENOMIC DNA]</scope>
    <source>
        <strain evidence="2">EAD_L_NR</strain>
    </source>
</reference>
<evidence type="ECO:0000313" key="3">
    <source>
        <dbReference type="Proteomes" id="UP001159042"/>
    </source>
</evidence>
<dbReference type="AlphaFoldDB" id="A0AAV8WEJ0"/>
<evidence type="ECO:0000259" key="1">
    <source>
        <dbReference type="Pfam" id="PF01826"/>
    </source>
</evidence>
<gene>
    <name evidence="2" type="ORF">NQ315_000817</name>
</gene>
<dbReference type="CDD" id="cd19941">
    <property type="entry name" value="TIL"/>
    <property type="match status" value="1"/>
</dbReference>
<name>A0AAV8WEJ0_9CUCU</name>
<sequence>MILLSCNIRSFGKHLEIQHEDFYYAVVFCLLFFSIILSDGQADVSCDDPNSVQNGCGSACPPTCQQKQRGCIQVCVGGCFCRENYILDEETNKCVEEQSC</sequence>
<dbReference type="InterPro" id="IPR002919">
    <property type="entry name" value="TIL_dom"/>
</dbReference>
<dbReference type="InterPro" id="IPR036084">
    <property type="entry name" value="Ser_inhib-like_sf"/>
</dbReference>
<dbReference type="Proteomes" id="UP001159042">
    <property type="component" value="Unassembled WGS sequence"/>
</dbReference>
<protein>
    <recommendedName>
        <fullName evidence="1">TIL domain-containing protein</fullName>
    </recommendedName>
</protein>
<organism evidence="2 3">
    <name type="scientific">Exocentrus adspersus</name>
    <dbReference type="NCBI Taxonomy" id="1586481"/>
    <lineage>
        <taxon>Eukaryota</taxon>
        <taxon>Metazoa</taxon>
        <taxon>Ecdysozoa</taxon>
        <taxon>Arthropoda</taxon>
        <taxon>Hexapoda</taxon>
        <taxon>Insecta</taxon>
        <taxon>Pterygota</taxon>
        <taxon>Neoptera</taxon>
        <taxon>Endopterygota</taxon>
        <taxon>Coleoptera</taxon>
        <taxon>Polyphaga</taxon>
        <taxon>Cucujiformia</taxon>
        <taxon>Chrysomeloidea</taxon>
        <taxon>Cerambycidae</taxon>
        <taxon>Lamiinae</taxon>
        <taxon>Acanthocinini</taxon>
        <taxon>Exocentrus</taxon>
    </lineage>
</organism>